<dbReference type="Gene3D" id="1.25.40.10">
    <property type="entry name" value="Tetratricopeptide repeat domain"/>
    <property type="match status" value="4"/>
</dbReference>
<feature type="repeat" description="TPR" evidence="3">
    <location>
        <begin position="322"/>
        <end position="355"/>
    </location>
</feature>
<dbReference type="KEGG" id="tpol:Mal48_15140"/>
<evidence type="ECO:0000256" key="1">
    <source>
        <dbReference type="ARBA" id="ARBA00022737"/>
    </source>
</evidence>
<keyword evidence="1" id="KW-0677">Repeat</keyword>
<dbReference type="InterPro" id="IPR011990">
    <property type="entry name" value="TPR-like_helical_dom_sf"/>
</dbReference>
<dbReference type="PANTHER" id="PTHR44858:SF1">
    <property type="entry name" value="UDP-N-ACETYLGLUCOSAMINE--PEPTIDE N-ACETYLGLUCOSAMINYLTRANSFERASE SPINDLY-RELATED"/>
    <property type="match status" value="1"/>
</dbReference>
<dbReference type="OrthoDB" id="9790037at2"/>
<dbReference type="SUPFAM" id="SSF48452">
    <property type="entry name" value="TPR-like"/>
    <property type="match status" value="2"/>
</dbReference>
<evidence type="ECO:0000313" key="6">
    <source>
        <dbReference type="Proteomes" id="UP000315724"/>
    </source>
</evidence>
<dbReference type="SMART" id="SM00028">
    <property type="entry name" value="TPR"/>
    <property type="match status" value="8"/>
</dbReference>
<dbReference type="EMBL" id="CP036267">
    <property type="protein sequence ID" value="QDT32271.1"/>
    <property type="molecule type" value="Genomic_DNA"/>
</dbReference>
<keyword evidence="2 3" id="KW-0802">TPR repeat</keyword>
<gene>
    <name evidence="5" type="ORF">Mal48_15140</name>
</gene>
<reference evidence="5 6" key="1">
    <citation type="submission" date="2019-02" db="EMBL/GenBank/DDBJ databases">
        <title>Deep-cultivation of Planctomycetes and their phenomic and genomic characterization uncovers novel biology.</title>
        <authorList>
            <person name="Wiegand S."/>
            <person name="Jogler M."/>
            <person name="Boedeker C."/>
            <person name="Pinto D."/>
            <person name="Vollmers J."/>
            <person name="Rivas-Marin E."/>
            <person name="Kohn T."/>
            <person name="Peeters S.H."/>
            <person name="Heuer A."/>
            <person name="Rast P."/>
            <person name="Oberbeckmann S."/>
            <person name="Bunk B."/>
            <person name="Jeske O."/>
            <person name="Meyerdierks A."/>
            <person name="Storesund J.E."/>
            <person name="Kallscheuer N."/>
            <person name="Luecker S."/>
            <person name="Lage O.M."/>
            <person name="Pohl T."/>
            <person name="Merkel B.J."/>
            <person name="Hornburger P."/>
            <person name="Mueller R.-W."/>
            <person name="Bruemmer F."/>
            <person name="Labrenz M."/>
            <person name="Spormann A.M."/>
            <person name="Op den Camp H."/>
            <person name="Overmann J."/>
            <person name="Amann R."/>
            <person name="Jetten M.S.M."/>
            <person name="Mascher T."/>
            <person name="Medema M.H."/>
            <person name="Devos D.P."/>
            <person name="Kaster A.-K."/>
            <person name="Ovreas L."/>
            <person name="Rohde M."/>
            <person name="Galperin M.Y."/>
            <person name="Jogler C."/>
        </authorList>
    </citation>
    <scope>NUCLEOTIDE SEQUENCE [LARGE SCALE GENOMIC DNA]</scope>
    <source>
        <strain evidence="5 6">Mal48</strain>
    </source>
</reference>
<keyword evidence="4" id="KW-0732">Signal</keyword>
<evidence type="ECO:0000313" key="5">
    <source>
        <dbReference type="EMBL" id="QDT32271.1"/>
    </source>
</evidence>
<evidence type="ECO:0000256" key="3">
    <source>
        <dbReference type="PROSITE-ProRule" id="PRU00339"/>
    </source>
</evidence>
<dbReference type="InterPro" id="IPR050498">
    <property type="entry name" value="Ycf3"/>
</dbReference>
<feature type="repeat" description="TPR" evidence="3">
    <location>
        <begin position="254"/>
        <end position="287"/>
    </location>
</feature>
<dbReference type="RefSeq" id="WP_145197426.1">
    <property type="nucleotide sequence ID" value="NZ_CP036267.1"/>
</dbReference>
<keyword evidence="5" id="KW-0449">Lipoprotein</keyword>
<dbReference type="AlphaFoldDB" id="A0A517QKY9"/>
<protein>
    <submittedName>
        <fullName evidence="5">Lipoprotein NlpI</fullName>
    </submittedName>
</protein>
<proteinExistence type="predicted"/>
<dbReference type="PROSITE" id="PS50005">
    <property type="entry name" value="TPR"/>
    <property type="match status" value="4"/>
</dbReference>
<evidence type="ECO:0000256" key="4">
    <source>
        <dbReference type="SAM" id="SignalP"/>
    </source>
</evidence>
<feature type="chain" id="PRO_5021778759" evidence="4">
    <location>
        <begin position="24"/>
        <end position="476"/>
    </location>
</feature>
<feature type="signal peptide" evidence="4">
    <location>
        <begin position="1"/>
        <end position="23"/>
    </location>
</feature>
<name>A0A517QKY9_9PLAN</name>
<dbReference type="PANTHER" id="PTHR44858">
    <property type="entry name" value="TETRATRICOPEPTIDE REPEAT PROTEIN 6"/>
    <property type="match status" value="1"/>
</dbReference>
<dbReference type="Proteomes" id="UP000315724">
    <property type="component" value="Chromosome"/>
</dbReference>
<organism evidence="5 6">
    <name type="scientific">Thalassoglobus polymorphus</name>
    <dbReference type="NCBI Taxonomy" id="2527994"/>
    <lineage>
        <taxon>Bacteria</taxon>
        <taxon>Pseudomonadati</taxon>
        <taxon>Planctomycetota</taxon>
        <taxon>Planctomycetia</taxon>
        <taxon>Planctomycetales</taxon>
        <taxon>Planctomycetaceae</taxon>
        <taxon>Thalassoglobus</taxon>
    </lineage>
</organism>
<evidence type="ECO:0000256" key="2">
    <source>
        <dbReference type="ARBA" id="ARBA00022803"/>
    </source>
</evidence>
<accession>A0A517QKY9</accession>
<feature type="repeat" description="TPR" evidence="3">
    <location>
        <begin position="152"/>
        <end position="185"/>
    </location>
</feature>
<keyword evidence="6" id="KW-1185">Reference proteome</keyword>
<sequence length="476" mass="52506" precursor="true">MFRKFSGALLCIAILGLGSQLSAQDDNAANLEALKEQADVAYRQRNFPKTVELTNQVLASTPNDHVALYLRGSAHVEMGIVTGKVEFIRQGIADSREAIRHEGKGKAEYYLPYIYGMSNLADMEGKVNHAKTAQTVVDSVLEREDLTTEQKANLYYQRAQADMRLKDNAATETDLKKAIELNPEHLAAHMALAEFAATAKTPAEATAAFSSVVEKFPTNPIVFNNRGMFLQSQGKTQEAVADFTQAIKLDGRFIPAYINRGFAYLEAGDSAKAEAALTEALSVDPNQLGAQSLRATARLNQNKVDEALIDYRRVAELAPQNPMAFADLGFAQFFSGDFASAGQSFDKALSLQKEMRFLLPWKLASAIRAGTYKQADYQEVLSKPEGSRDWIDSLVLFQLGQVDAATMLKSVHPDNEDAKAAQLCEGYYFIGMELLRRDRQQDAVGYWKQATKSRLPKLSAYRGAVFALKNSGVEVR</sequence>
<dbReference type="InterPro" id="IPR019734">
    <property type="entry name" value="TPR_rpt"/>
</dbReference>
<dbReference type="Pfam" id="PF13181">
    <property type="entry name" value="TPR_8"/>
    <property type="match status" value="1"/>
</dbReference>
<dbReference type="Pfam" id="PF13432">
    <property type="entry name" value="TPR_16"/>
    <property type="match status" value="2"/>
</dbReference>
<feature type="repeat" description="TPR" evidence="3">
    <location>
        <begin position="220"/>
        <end position="253"/>
    </location>
</feature>